<keyword evidence="1" id="KW-1003">Cell membrane</keyword>
<keyword evidence="1" id="KW-1208">Phospholipid metabolism</keyword>
<keyword evidence="5" id="KW-1185">Reference proteome</keyword>
<keyword evidence="1" id="KW-0378">Hydrolase</keyword>
<comment type="caution">
    <text evidence="4">The sequence shown here is derived from an EMBL/GenBank/DDBJ whole genome shotgun (WGS) entry which is preliminary data.</text>
</comment>
<evidence type="ECO:0000259" key="3">
    <source>
        <dbReference type="Pfam" id="PF04608"/>
    </source>
</evidence>
<dbReference type="EMBL" id="PZZL01000002">
    <property type="protein sequence ID" value="PTM60970.1"/>
    <property type="molecule type" value="Genomic_DNA"/>
</dbReference>
<dbReference type="Pfam" id="PF04608">
    <property type="entry name" value="PgpA"/>
    <property type="match status" value="1"/>
</dbReference>
<dbReference type="OrthoDB" id="9804091at2"/>
<dbReference type="AlphaFoldDB" id="A0A2T4ZGC8"/>
<comment type="catalytic activity">
    <reaction evidence="1">
        <text>a 1,2-diacyl-sn-glycero-3-phospho-(1'-sn-glycero-3'-phosphate) + H2O = a 1,2-diacyl-sn-glycero-3-phospho-(1'-sn-glycerol) + phosphate</text>
        <dbReference type="Rhea" id="RHEA:33751"/>
        <dbReference type="ChEBI" id="CHEBI:15377"/>
        <dbReference type="ChEBI" id="CHEBI:43474"/>
        <dbReference type="ChEBI" id="CHEBI:60110"/>
        <dbReference type="ChEBI" id="CHEBI:64716"/>
        <dbReference type="EC" id="3.1.3.27"/>
    </reaction>
</comment>
<keyword evidence="1 2" id="KW-0812">Transmembrane</keyword>
<dbReference type="InterPro" id="IPR026037">
    <property type="entry name" value="PgpA"/>
</dbReference>
<evidence type="ECO:0000256" key="1">
    <source>
        <dbReference type="PIRNR" id="PIRNR006162"/>
    </source>
</evidence>
<comment type="pathway">
    <text evidence="1">Phospholipid metabolism; phosphatidylglycerol biosynthesis; phosphatidylglycerol from CDP-diacylglycerol: step 2/2.</text>
</comment>
<feature type="transmembrane region" description="Helical" evidence="2">
    <location>
        <begin position="144"/>
        <end position="165"/>
    </location>
</feature>
<dbReference type="PIRSF" id="PIRSF006162">
    <property type="entry name" value="PgpA"/>
    <property type="match status" value="1"/>
</dbReference>
<keyword evidence="1" id="KW-0595">Phospholipid degradation</keyword>
<organism evidence="4 5">
    <name type="scientific">Phreatobacter oligotrophus</name>
    <dbReference type="NCBI Taxonomy" id="1122261"/>
    <lineage>
        <taxon>Bacteria</taxon>
        <taxon>Pseudomonadati</taxon>
        <taxon>Pseudomonadota</taxon>
        <taxon>Alphaproteobacteria</taxon>
        <taxon>Hyphomicrobiales</taxon>
        <taxon>Phreatobacteraceae</taxon>
        <taxon>Phreatobacter</taxon>
    </lineage>
</organism>
<dbReference type="GO" id="GO:0009395">
    <property type="term" value="P:phospholipid catabolic process"/>
    <property type="evidence" value="ECO:0007669"/>
    <property type="project" value="UniProtKB-KW"/>
</dbReference>
<comment type="subcellular location">
    <subcellularLocation>
        <location evidence="1">Cell inner membrane</location>
        <topology evidence="1">Multi-pass membrane protein</topology>
    </subcellularLocation>
</comment>
<reference evidence="4 5" key="1">
    <citation type="submission" date="2018-04" db="EMBL/GenBank/DDBJ databases">
        <title>Genomic Encyclopedia of Archaeal and Bacterial Type Strains, Phase II (KMG-II): from individual species to whole genera.</title>
        <authorList>
            <person name="Goeker M."/>
        </authorList>
    </citation>
    <scope>NUCLEOTIDE SEQUENCE [LARGE SCALE GENOMIC DNA]</scope>
    <source>
        <strain evidence="4 5">DSM 25521</strain>
    </source>
</reference>
<feature type="transmembrane region" description="Helical" evidence="2">
    <location>
        <begin position="59"/>
        <end position="80"/>
    </location>
</feature>
<dbReference type="UniPathway" id="UPA00084">
    <property type="reaction ID" value="UER00504"/>
</dbReference>
<dbReference type="GO" id="GO:0006655">
    <property type="term" value="P:phosphatidylglycerol biosynthetic process"/>
    <property type="evidence" value="ECO:0007669"/>
    <property type="project" value="UniProtKB-UniPathway"/>
</dbReference>
<accession>A0A2T4ZGC8</accession>
<evidence type="ECO:0000313" key="5">
    <source>
        <dbReference type="Proteomes" id="UP000241808"/>
    </source>
</evidence>
<comment type="cofactor">
    <cofactor evidence="1">
        <name>Mg(2+)</name>
        <dbReference type="ChEBI" id="CHEBI:18420"/>
    </cofactor>
</comment>
<feature type="domain" description="YutG/PgpA" evidence="3">
    <location>
        <begin position="25"/>
        <end position="162"/>
    </location>
</feature>
<dbReference type="GO" id="GO:0005886">
    <property type="term" value="C:plasma membrane"/>
    <property type="evidence" value="ECO:0007669"/>
    <property type="project" value="UniProtKB-SubCell"/>
</dbReference>
<dbReference type="Proteomes" id="UP000241808">
    <property type="component" value="Unassembled WGS sequence"/>
</dbReference>
<dbReference type="PANTHER" id="PTHR36305:SF1">
    <property type="entry name" value="PHOSPHATIDYLGLYCEROPHOSPHATASE A"/>
    <property type="match status" value="1"/>
</dbReference>
<keyword evidence="2" id="KW-1133">Transmembrane helix</keyword>
<dbReference type="PANTHER" id="PTHR36305">
    <property type="entry name" value="PHOSPHATIDYLGLYCEROPHOSPHATASE A"/>
    <property type="match status" value="1"/>
</dbReference>
<gene>
    <name evidence="4" type="ORF">C8P69_102355</name>
</gene>
<feature type="transmembrane region" description="Helical" evidence="2">
    <location>
        <begin position="100"/>
        <end position="123"/>
    </location>
</feature>
<keyword evidence="1 2" id="KW-0472">Membrane</keyword>
<dbReference type="GO" id="GO:0008962">
    <property type="term" value="F:phosphatidylglycerophosphatase activity"/>
    <property type="evidence" value="ECO:0007669"/>
    <property type="project" value="UniProtKB-EC"/>
</dbReference>
<keyword evidence="1" id="KW-0997">Cell inner membrane</keyword>
<dbReference type="GO" id="GO:0046872">
    <property type="term" value="F:metal ion binding"/>
    <property type="evidence" value="ECO:0007669"/>
    <property type="project" value="UniProtKB-KW"/>
</dbReference>
<keyword evidence="1" id="KW-0442">Lipid degradation</keyword>
<dbReference type="SUPFAM" id="SSF101307">
    <property type="entry name" value="YutG-like"/>
    <property type="match status" value="1"/>
</dbReference>
<dbReference type="EC" id="3.1.3.27" evidence="1"/>
<dbReference type="InterPro" id="IPR036681">
    <property type="entry name" value="PgpA-like_sf"/>
</dbReference>
<keyword evidence="1" id="KW-0479">Metal-binding</keyword>
<keyword evidence="1" id="KW-0460">Magnesium</keyword>
<evidence type="ECO:0000313" key="4">
    <source>
        <dbReference type="EMBL" id="PTM60970.1"/>
    </source>
</evidence>
<dbReference type="RefSeq" id="WP_108174898.1">
    <property type="nucleotide sequence ID" value="NZ_PZZL01000002.1"/>
</dbReference>
<dbReference type="CDD" id="cd06971">
    <property type="entry name" value="PgpA"/>
    <property type="match status" value="1"/>
</dbReference>
<sequence>MAAGEDEGGVAVDGAFMRGHPASLIALVGGAGLAPVAPGTFGALAGLPLGIALQQLPLPAALVLVALGFVLGVWACGLTAQRAGVHDHGAIVYDETWAMAAVVVLTPAGWSALAAGFVAFRFFDIVKPWPIGLIDRQVAGGLGIMLDDAVAAIYAAALVTGVVVWGGF</sequence>
<protein>
    <recommendedName>
        <fullName evidence="1">Phosphatidylglycerophosphatase A</fullName>
        <ecNumber evidence="1">3.1.3.27</ecNumber>
    </recommendedName>
    <alternativeName>
        <fullName evidence="1">Phosphatidylglycerolphosphate phosphatase A</fullName>
    </alternativeName>
</protein>
<dbReference type="InterPro" id="IPR007686">
    <property type="entry name" value="YutG/PgpA"/>
</dbReference>
<comment type="function">
    <text evidence="1">Lipid phosphatase which dephosphorylates phosphatidylglycerophosphate (PGP) to phosphatidylglycerol (PG).</text>
</comment>
<name>A0A2T4ZGC8_9HYPH</name>
<feature type="transmembrane region" description="Helical" evidence="2">
    <location>
        <begin position="24"/>
        <end position="47"/>
    </location>
</feature>
<evidence type="ECO:0000256" key="2">
    <source>
        <dbReference type="SAM" id="Phobius"/>
    </source>
</evidence>
<keyword evidence="1" id="KW-0443">Lipid metabolism</keyword>
<proteinExistence type="predicted"/>